<reference evidence="2" key="1">
    <citation type="submission" date="2022-12" db="EMBL/GenBank/DDBJ databases">
        <title>Genome assemblies of Blomia tropicalis.</title>
        <authorList>
            <person name="Cui Y."/>
        </authorList>
    </citation>
    <scope>NUCLEOTIDE SEQUENCE</scope>
    <source>
        <tissue evidence="2">Adult mites</tissue>
    </source>
</reference>
<name>A0A9Q0M5E0_BLOTA</name>
<dbReference type="AlphaFoldDB" id="A0A9Q0M5E0"/>
<proteinExistence type="predicted"/>
<feature type="region of interest" description="Disordered" evidence="1">
    <location>
        <begin position="40"/>
        <end position="79"/>
    </location>
</feature>
<protein>
    <submittedName>
        <fullName evidence="2">Uncharacterized protein</fullName>
    </submittedName>
</protein>
<feature type="compositionally biased region" description="Basic and acidic residues" evidence="1">
    <location>
        <begin position="40"/>
        <end position="76"/>
    </location>
</feature>
<dbReference type="EMBL" id="JAPWDV010000002">
    <property type="protein sequence ID" value="KAJ6219289.1"/>
    <property type="molecule type" value="Genomic_DNA"/>
</dbReference>
<comment type="caution">
    <text evidence="2">The sequence shown here is derived from an EMBL/GenBank/DDBJ whole genome shotgun (WGS) entry which is preliminary data.</text>
</comment>
<dbReference type="Proteomes" id="UP001142055">
    <property type="component" value="Chromosome 2"/>
</dbReference>
<accession>A0A9Q0M5E0</accession>
<evidence type="ECO:0000256" key="1">
    <source>
        <dbReference type="SAM" id="MobiDB-lite"/>
    </source>
</evidence>
<evidence type="ECO:0000313" key="3">
    <source>
        <dbReference type="Proteomes" id="UP001142055"/>
    </source>
</evidence>
<evidence type="ECO:0000313" key="2">
    <source>
        <dbReference type="EMBL" id="KAJ6219289.1"/>
    </source>
</evidence>
<organism evidence="2 3">
    <name type="scientific">Blomia tropicalis</name>
    <name type="common">Mite</name>
    <dbReference type="NCBI Taxonomy" id="40697"/>
    <lineage>
        <taxon>Eukaryota</taxon>
        <taxon>Metazoa</taxon>
        <taxon>Ecdysozoa</taxon>
        <taxon>Arthropoda</taxon>
        <taxon>Chelicerata</taxon>
        <taxon>Arachnida</taxon>
        <taxon>Acari</taxon>
        <taxon>Acariformes</taxon>
        <taxon>Sarcoptiformes</taxon>
        <taxon>Astigmata</taxon>
        <taxon>Glycyphagoidea</taxon>
        <taxon>Echimyopodidae</taxon>
        <taxon>Blomia</taxon>
    </lineage>
</organism>
<keyword evidence="3" id="KW-1185">Reference proteome</keyword>
<gene>
    <name evidence="2" type="ORF">RDWZM_005101</name>
</gene>
<sequence>MDIKCTCERCYCQMLTQEIEAMINHYTWIDTFHILNERNIKRAKPRDRGQSGGEEKPRTKRGKVEQIKNKSDKQLLENDSASASCCELSSTSGTVYVATRNKANLVDL</sequence>